<dbReference type="GO" id="GO:0005794">
    <property type="term" value="C:Golgi apparatus"/>
    <property type="evidence" value="ECO:0007669"/>
    <property type="project" value="TreeGrafter"/>
</dbReference>
<dbReference type="GO" id="GO:0005783">
    <property type="term" value="C:endoplasmic reticulum"/>
    <property type="evidence" value="ECO:0007669"/>
    <property type="project" value="UniProtKB-SubCell"/>
</dbReference>
<organism evidence="17 18">
    <name type="scientific">Scophthalmus maximus</name>
    <name type="common">Turbot</name>
    <name type="synonym">Psetta maxima</name>
    <dbReference type="NCBI Taxonomy" id="52904"/>
    <lineage>
        <taxon>Eukaryota</taxon>
        <taxon>Metazoa</taxon>
        <taxon>Chordata</taxon>
        <taxon>Craniata</taxon>
        <taxon>Vertebrata</taxon>
        <taxon>Euteleostomi</taxon>
        <taxon>Actinopterygii</taxon>
        <taxon>Neopterygii</taxon>
        <taxon>Teleostei</taxon>
        <taxon>Neoteleostei</taxon>
        <taxon>Acanthomorphata</taxon>
        <taxon>Carangaria</taxon>
        <taxon>Pleuronectiformes</taxon>
        <taxon>Pleuronectoidei</taxon>
        <taxon>Scophthalmidae</taxon>
        <taxon>Scophthalmus</taxon>
    </lineage>
</organism>
<dbReference type="PANTHER" id="PTHR13024">
    <property type="entry name" value="MICROSOMAL TRIGLYCERIDE TRANSFER PROTEIN, LARGE SUBUNIT"/>
    <property type="match status" value="1"/>
</dbReference>
<dbReference type="SUPFAM" id="SSF48431">
    <property type="entry name" value="Lipovitellin-phosvitin complex, superhelical domain"/>
    <property type="match status" value="1"/>
</dbReference>
<evidence type="ECO:0000256" key="10">
    <source>
        <dbReference type="ARBA" id="ARBA00023055"/>
    </source>
</evidence>
<dbReference type="GO" id="GO:0008289">
    <property type="term" value="F:lipid binding"/>
    <property type="evidence" value="ECO:0007669"/>
    <property type="project" value="InterPro"/>
</dbReference>
<dbReference type="InterPro" id="IPR018503">
    <property type="entry name" value="Tetraspanin_CS"/>
</dbReference>
<keyword evidence="4" id="KW-0813">Transport</keyword>
<dbReference type="PRINTS" id="PR00259">
    <property type="entry name" value="TMFOUR"/>
</dbReference>
<dbReference type="FunFam" id="1.10.1450.10:FF:000001">
    <property type="entry name" value="Tetraspanin"/>
    <property type="match status" value="1"/>
</dbReference>
<evidence type="ECO:0000256" key="15">
    <source>
        <dbReference type="SAM" id="Phobius"/>
    </source>
</evidence>
<evidence type="ECO:0000256" key="9">
    <source>
        <dbReference type="ARBA" id="ARBA00022989"/>
    </source>
</evidence>
<evidence type="ECO:0000313" key="17">
    <source>
        <dbReference type="EMBL" id="KAF0037366.1"/>
    </source>
</evidence>
<dbReference type="GO" id="GO:0120013">
    <property type="term" value="F:lipid transfer activity"/>
    <property type="evidence" value="ECO:0007669"/>
    <property type="project" value="UniProtKB-ARBA"/>
</dbReference>
<evidence type="ECO:0000256" key="3">
    <source>
        <dbReference type="ARBA" id="ARBA00006840"/>
    </source>
</evidence>
<protein>
    <recommendedName>
        <fullName evidence="16">Vitellogenin domain-containing protein</fullName>
    </recommendedName>
</protein>
<evidence type="ECO:0000256" key="13">
    <source>
        <dbReference type="ARBA" id="ARBA00023180"/>
    </source>
</evidence>
<dbReference type="PANTHER" id="PTHR13024:SF1">
    <property type="entry name" value="MICROSOMAL TRIGLYCERIDE TRANSFER PROTEIN LARGE SUBUNIT"/>
    <property type="match status" value="1"/>
</dbReference>
<comment type="similarity">
    <text evidence="3">Belongs to the tetraspanin (TM4SF) family.</text>
</comment>
<evidence type="ECO:0000256" key="11">
    <source>
        <dbReference type="ARBA" id="ARBA00023136"/>
    </source>
</evidence>
<dbReference type="EMBL" id="VEVO01000009">
    <property type="protein sequence ID" value="KAF0037366.1"/>
    <property type="molecule type" value="Genomic_DNA"/>
</dbReference>
<feature type="transmembrane region" description="Helical" evidence="15">
    <location>
        <begin position="97"/>
        <end position="116"/>
    </location>
</feature>
<dbReference type="SMART" id="SM00638">
    <property type="entry name" value="LPD_N"/>
    <property type="match status" value="1"/>
</dbReference>
<comment type="subcellular location">
    <subcellularLocation>
        <location evidence="2">Cell membrane</location>
        <topology evidence="2">Multi-pass membrane protein</topology>
    </subcellularLocation>
    <subcellularLocation>
        <location evidence="1">Endoplasmic reticulum</location>
    </subcellularLocation>
</comment>
<dbReference type="AlphaFoldDB" id="A0A6A4SQB1"/>
<evidence type="ECO:0000256" key="4">
    <source>
        <dbReference type="ARBA" id="ARBA00022448"/>
    </source>
</evidence>
<evidence type="ECO:0000256" key="6">
    <source>
        <dbReference type="ARBA" id="ARBA00022692"/>
    </source>
</evidence>
<evidence type="ECO:0000256" key="2">
    <source>
        <dbReference type="ARBA" id="ARBA00004651"/>
    </source>
</evidence>
<dbReference type="GO" id="GO:0042157">
    <property type="term" value="P:lipoprotein metabolic process"/>
    <property type="evidence" value="ECO:0007669"/>
    <property type="project" value="TreeGrafter"/>
</dbReference>
<dbReference type="SUPFAM" id="SSF48652">
    <property type="entry name" value="Tetraspanin"/>
    <property type="match status" value="1"/>
</dbReference>
<dbReference type="Pfam" id="PF00335">
    <property type="entry name" value="Tetraspanin"/>
    <property type="match status" value="1"/>
</dbReference>
<name>A0A6A4SQB1_SCOMX</name>
<dbReference type="InterPro" id="IPR045811">
    <property type="entry name" value="MTP_lip-bd"/>
</dbReference>
<keyword evidence="11 15" id="KW-0472">Membrane</keyword>
<keyword evidence="13" id="KW-0325">Glycoprotein</keyword>
<keyword evidence="10" id="KW-0445">Lipid transport</keyword>
<gene>
    <name evidence="17" type="ORF">F2P81_010240</name>
</gene>
<reference evidence="17 18" key="1">
    <citation type="submission" date="2019-06" db="EMBL/GenBank/DDBJ databases">
        <title>Draft genomes of female and male turbot (Scophthalmus maximus).</title>
        <authorList>
            <person name="Xu H."/>
            <person name="Xu X.-W."/>
            <person name="Shao C."/>
            <person name="Chen S."/>
        </authorList>
    </citation>
    <scope>NUCLEOTIDE SEQUENCE [LARGE SCALE GENOMIC DNA]</scope>
    <source>
        <strain evidence="17">Ysfricsl-2016a</strain>
        <tissue evidence="17">Blood</tissue>
    </source>
</reference>
<evidence type="ECO:0000256" key="12">
    <source>
        <dbReference type="ARBA" id="ARBA00023157"/>
    </source>
</evidence>
<dbReference type="InterPro" id="IPR015816">
    <property type="entry name" value="Vitellinogen_b-sht_N"/>
</dbReference>
<feature type="transmembrane region" description="Helical" evidence="15">
    <location>
        <begin position="21"/>
        <end position="43"/>
    </location>
</feature>
<evidence type="ECO:0000256" key="14">
    <source>
        <dbReference type="PROSITE-ProRule" id="PRU00557"/>
    </source>
</evidence>
<dbReference type="InterPro" id="IPR018499">
    <property type="entry name" value="Tetraspanin/Peripherin"/>
</dbReference>
<dbReference type="CDD" id="cd03159">
    <property type="entry name" value="TM4SF9_like_LEL"/>
    <property type="match status" value="1"/>
</dbReference>
<keyword evidence="5" id="KW-1003">Cell membrane</keyword>
<proteinExistence type="inferred from homology"/>
<dbReference type="FunFam" id="1.25.10.20:FF:000001">
    <property type="entry name" value="microsomal triglyceride transfer protein large subunit"/>
    <property type="match status" value="1"/>
</dbReference>
<dbReference type="GO" id="GO:0005548">
    <property type="term" value="F:phospholipid transporter activity"/>
    <property type="evidence" value="ECO:0007669"/>
    <property type="project" value="InterPro"/>
</dbReference>
<keyword evidence="7" id="KW-0732">Signal</keyword>
<keyword evidence="6 15" id="KW-0812">Transmembrane</keyword>
<dbReference type="InterPro" id="IPR011030">
    <property type="entry name" value="Lipovitellin_superhlx_dom"/>
</dbReference>
<dbReference type="PROSITE" id="PS51211">
    <property type="entry name" value="VITELLOGENIN"/>
    <property type="match status" value="1"/>
</dbReference>
<evidence type="ECO:0000313" key="18">
    <source>
        <dbReference type="Proteomes" id="UP000438429"/>
    </source>
</evidence>
<dbReference type="SUPFAM" id="SSF56968">
    <property type="entry name" value="Lipovitellin-phosvitin complex, beta-sheet shell regions"/>
    <property type="match status" value="1"/>
</dbReference>
<evidence type="ECO:0000259" key="16">
    <source>
        <dbReference type="PROSITE" id="PS51211"/>
    </source>
</evidence>
<evidence type="ECO:0000256" key="7">
    <source>
        <dbReference type="ARBA" id="ARBA00022729"/>
    </source>
</evidence>
<dbReference type="Proteomes" id="UP000438429">
    <property type="component" value="Unassembled WGS sequence"/>
</dbReference>
<accession>A0A6A4SQB1</accession>
<dbReference type="Pfam" id="PF19444">
    <property type="entry name" value="MTP_lip_bd"/>
    <property type="match status" value="1"/>
</dbReference>
<dbReference type="InterPro" id="IPR015819">
    <property type="entry name" value="Lipid_transp_b-sht_shell"/>
</dbReference>
<evidence type="ECO:0000256" key="8">
    <source>
        <dbReference type="ARBA" id="ARBA00022824"/>
    </source>
</evidence>
<dbReference type="PROSITE" id="PS00421">
    <property type="entry name" value="TM4_1"/>
    <property type="match status" value="1"/>
</dbReference>
<dbReference type="Gene3D" id="1.10.1450.10">
    <property type="entry name" value="Tetraspanin"/>
    <property type="match status" value="1"/>
</dbReference>
<comment type="caution">
    <text evidence="14">Lacks conserved residue(s) required for the propagation of feature annotation.</text>
</comment>
<evidence type="ECO:0000256" key="1">
    <source>
        <dbReference type="ARBA" id="ARBA00004240"/>
    </source>
</evidence>
<dbReference type="GO" id="GO:0016323">
    <property type="term" value="C:basolateral plasma membrane"/>
    <property type="evidence" value="ECO:0007669"/>
    <property type="project" value="TreeGrafter"/>
</dbReference>
<dbReference type="InterPro" id="IPR001747">
    <property type="entry name" value="Vitellogenin_N"/>
</dbReference>
<keyword evidence="8" id="KW-0256">Endoplasmic reticulum</keyword>
<sequence length="994" mass="110000">MMSGKHFKAQEVSCCIKYFIFGFNIIFWFLGVAFLGIGLWAWSEKGVLSNISSITDLGGFDPVWLFLVVGGVMFILGFAGCIGALRENSFLLKFFSVFLGIIFFLELTAGVLAFVFKDWIKDQLNFFINNNIRAYRDDIDLQNLIDFTQEYWECCGAFGADDWNLNIYFNCTDSNPSREKCGVPFSCCTKDPAEDVINTQCGYDIRAKADSEQRTFIYIKGCVPQFEKWLQDNLTVVAGIFIGIALLQIFGICLAQNLFVHLRPPKSPKARRMYQNDVSGRCTVEYRAVKGQVTRTKNLETCKTAETGFTTHSEVLGVNSKSSSVTVFTLQDGFIRSAVAEEMHLLAVNARRSVAAKVVSRQTLTLTGTGAGPLEAAGKDVPGVVKSIDAKLAAVGVVAEKVKTQCKGCPSLFEHWQAEQKQLEPAGLSKALAPRSFLALIQSIRKASKDEILKVMKSASKTSLPQVVDAVTSSQTPASLDAMLEFLNFTDSKGLVLQERFLYACGFASHPNERMLRALLDISKGKIGSTDIKESVVIIMGALIHKLCLKGECNLPTVVQVKKMILDGPDSTQAESEVQMYLLALKNSLLPEAIPIFTKYAESEVGAYCTIALSALQRYDVKLMTNEVKLTVNRVYHQNRRIYEKNVRAAAADVILNSNPSYIEVKNLLLSIGNLPHEMNKYMLSKIQDILRFQLPASKVLRQAMKDMNSHNYNRFAKVGSSSAYSGFMAQSADVTSTYSLDILYSGSGILRRSNMNIYGASKGAMLHGLQVAIEAQGLESLIAATPDEGEEDLESFAGMSALLFDVQLRPVTFFKGYSDLMSKMFSMSGEPMNVVKGLILLTDHSEVIQLQSGLKASAEFQGGLAIDISGGMEISLWYRESKTSVNNRGALVVTGNVTVDMDFMRAGVEVSFETEASLDFITTVQFSEYPFLVCIQMDKTTFPFSEYMTKYESLSSGKNVMSRKSKKQLVPGTEFPLHQENSNMCKRIFDSSW</sequence>
<keyword evidence="9 15" id="KW-1133">Transmembrane helix</keyword>
<comment type="caution">
    <text evidence="17">The sequence shown here is derived from an EMBL/GenBank/DDBJ whole genome shotgun (WGS) entry which is preliminary data.</text>
</comment>
<feature type="transmembrane region" description="Helical" evidence="15">
    <location>
        <begin position="63"/>
        <end position="85"/>
    </location>
</feature>
<dbReference type="Gene3D" id="1.25.10.20">
    <property type="entry name" value="Vitellinogen, superhelical"/>
    <property type="match status" value="1"/>
</dbReference>
<dbReference type="Gene3D" id="2.30.230.10">
    <property type="entry name" value="Lipovitellin, beta-sheet shell regions, chain A"/>
    <property type="match status" value="1"/>
</dbReference>
<dbReference type="Pfam" id="PF01347">
    <property type="entry name" value="Vitellogenin_N"/>
    <property type="match status" value="1"/>
</dbReference>
<dbReference type="InterPro" id="IPR008952">
    <property type="entry name" value="Tetraspanin_EC2_sf"/>
</dbReference>
<dbReference type="GO" id="GO:0042632">
    <property type="term" value="P:cholesterol homeostasis"/>
    <property type="evidence" value="ECO:0007669"/>
    <property type="project" value="TreeGrafter"/>
</dbReference>
<dbReference type="InterPro" id="IPR039988">
    <property type="entry name" value="MTTP"/>
</dbReference>
<evidence type="ECO:0000256" key="5">
    <source>
        <dbReference type="ARBA" id="ARBA00022475"/>
    </source>
</evidence>
<keyword evidence="12" id="KW-1015">Disulfide bond</keyword>
<feature type="domain" description="Vitellogenin" evidence="16">
    <location>
        <begin position="130"/>
        <end position="770"/>
    </location>
</feature>